<comment type="caution">
    <text evidence="3">The sequence shown here is derived from an EMBL/GenBank/DDBJ whole genome shotgun (WGS) entry which is preliminary data.</text>
</comment>
<dbReference type="Pfam" id="PF00884">
    <property type="entry name" value="Sulfatase"/>
    <property type="match status" value="1"/>
</dbReference>
<dbReference type="AlphaFoldDB" id="A0ABD5NXZ1"/>
<feature type="domain" description="Sulfatase N-terminal" evidence="2">
    <location>
        <begin position="3"/>
        <end position="337"/>
    </location>
</feature>
<dbReference type="InterPro" id="IPR050738">
    <property type="entry name" value="Sulfatase"/>
</dbReference>
<dbReference type="Gene3D" id="3.40.720.10">
    <property type="entry name" value="Alkaline Phosphatase, subunit A"/>
    <property type="match status" value="1"/>
</dbReference>
<dbReference type="InterPro" id="IPR000917">
    <property type="entry name" value="Sulfatase_N"/>
</dbReference>
<sequence>MSQNVLLIALDSARKDVYDSVSHTRDIAGLRFENARAASCWSVPSHPSIFTGMLPSQHGIHAHNINLDLTDFDTICDQWDGRTFGVSSNVYASSSYGFNKIFDRFVDVPRYQPFLDGLDATDYFRNTDREGISMHFGFLAESIKSQSIVKSLLNGGAAQAKKTLMGTPIPEPLDDGATLALNLLKQEVKRSDKSVFGFANLMETHEPYSFFRGMDENLVDKKGWSSLHVDRWDLIYNECAKRDKVLMRQYHRATVEYVTRKIAELAEDLPNTTIIVTSDHGENLGYPEEDNLWGHTSSLSDALCHVPLDIINPPTNVGAVEKLVSHLDLPKIVQSLADGEIPEIDRAVAPAETLGMAAGPEPPADKDHWNRGIRAVWSDDQMVVWDSESNELPAWAQDEFDISIEKAKSNASDKDVSIDAATEARLEELGYI</sequence>
<accession>A0ABD5NXZ1</accession>
<comment type="similarity">
    <text evidence="1">Belongs to the sulfatase family.</text>
</comment>
<evidence type="ECO:0000256" key="1">
    <source>
        <dbReference type="ARBA" id="ARBA00008779"/>
    </source>
</evidence>
<gene>
    <name evidence="3" type="ORF">ACFOZ7_06570</name>
</gene>
<dbReference type="InterPro" id="IPR017850">
    <property type="entry name" value="Alkaline_phosphatase_core_sf"/>
</dbReference>
<organism evidence="3 4">
    <name type="scientific">Natribaculum luteum</name>
    <dbReference type="NCBI Taxonomy" id="1586232"/>
    <lineage>
        <taxon>Archaea</taxon>
        <taxon>Methanobacteriati</taxon>
        <taxon>Methanobacteriota</taxon>
        <taxon>Stenosarchaea group</taxon>
        <taxon>Halobacteria</taxon>
        <taxon>Halobacteriales</taxon>
        <taxon>Natrialbaceae</taxon>
        <taxon>Natribaculum</taxon>
    </lineage>
</organism>
<evidence type="ECO:0000259" key="2">
    <source>
        <dbReference type="Pfam" id="PF00884"/>
    </source>
</evidence>
<dbReference type="RefSeq" id="WP_246975543.1">
    <property type="nucleotide sequence ID" value="NZ_CP095398.1"/>
</dbReference>
<proteinExistence type="inferred from homology"/>
<dbReference type="EMBL" id="JBHSDJ010000014">
    <property type="protein sequence ID" value="MFC4246660.1"/>
    <property type="molecule type" value="Genomic_DNA"/>
</dbReference>
<name>A0ABD5NXZ1_9EURY</name>
<dbReference type="Proteomes" id="UP001595821">
    <property type="component" value="Unassembled WGS sequence"/>
</dbReference>
<dbReference type="PANTHER" id="PTHR42693:SF33">
    <property type="entry name" value="ARYLSULFATASE"/>
    <property type="match status" value="1"/>
</dbReference>
<dbReference type="SUPFAM" id="SSF53649">
    <property type="entry name" value="Alkaline phosphatase-like"/>
    <property type="match status" value="1"/>
</dbReference>
<protein>
    <submittedName>
        <fullName evidence="3">Sulfatase-like hydrolase/transferase</fullName>
    </submittedName>
</protein>
<dbReference type="GeneID" id="71856416"/>
<reference evidence="3 4" key="1">
    <citation type="journal article" date="2014" name="Int. J. Syst. Evol. Microbiol.">
        <title>Complete genome sequence of Corynebacterium casei LMG S-19264T (=DSM 44701T), isolated from a smear-ripened cheese.</title>
        <authorList>
            <consortium name="US DOE Joint Genome Institute (JGI-PGF)"/>
            <person name="Walter F."/>
            <person name="Albersmeier A."/>
            <person name="Kalinowski J."/>
            <person name="Ruckert C."/>
        </authorList>
    </citation>
    <scope>NUCLEOTIDE SEQUENCE [LARGE SCALE GENOMIC DNA]</scope>
    <source>
        <strain evidence="3 4">IBRC-M 10912</strain>
    </source>
</reference>
<evidence type="ECO:0000313" key="3">
    <source>
        <dbReference type="EMBL" id="MFC4246660.1"/>
    </source>
</evidence>
<dbReference type="PANTHER" id="PTHR42693">
    <property type="entry name" value="ARYLSULFATASE FAMILY MEMBER"/>
    <property type="match status" value="1"/>
</dbReference>
<evidence type="ECO:0000313" key="4">
    <source>
        <dbReference type="Proteomes" id="UP001595821"/>
    </source>
</evidence>